<gene>
    <name evidence="1" type="ORF">KR51_00037650</name>
</gene>
<dbReference type="Pfam" id="PF07082">
    <property type="entry name" value="DUF1350"/>
    <property type="match status" value="1"/>
</dbReference>
<dbReference type="InParanoid" id="U5DER7"/>
<dbReference type="Proteomes" id="UP000016960">
    <property type="component" value="Unassembled WGS sequence"/>
</dbReference>
<evidence type="ECO:0000313" key="1">
    <source>
        <dbReference type="EMBL" id="ERN39787.1"/>
    </source>
</evidence>
<evidence type="ECO:0000313" key="2">
    <source>
        <dbReference type="Proteomes" id="UP000016960"/>
    </source>
</evidence>
<comment type="caution">
    <text evidence="1">The sequence shown here is derived from an EMBL/GenBank/DDBJ whole genome shotgun (WGS) entry which is preliminary data.</text>
</comment>
<dbReference type="PANTHER" id="PTHR34127">
    <property type="entry name" value="OS04G0405600 PROTEIN"/>
    <property type="match status" value="1"/>
</dbReference>
<protein>
    <recommendedName>
        <fullName evidence="3">DUF1350 domain-containing protein</fullName>
    </recommendedName>
</protein>
<dbReference type="ESTHER" id="9chro-u5der7">
    <property type="family name" value="Duf_1350"/>
</dbReference>
<dbReference type="STRING" id="582515.KR51_00037650"/>
<keyword evidence="2" id="KW-1185">Reference proteome</keyword>
<dbReference type="eggNOG" id="COG1073">
    <property type="taxonomic scope" value="Bacteria"/>
</dbReference>
<sequence>MEWQEVASSWTLVPSQPTGIIHFLGGAFVGSAPQLVYRWLLEQLAKDGYAIVATPFANGFEHKQIARQALSRFETTLQRLQSTPALSGQYLPVYGLGHSMGCKIQVLIGSLYGADRAGNILMAYNNYPARRAIPLLEQLDFTPPGTIEFSPSPAATLAIAASDYNIPRTLLVRFQKDDIDQSSELLPVLQERLPGRASVIVLPGNHNTPCSQDFDWQAGVSFTPVDAIAQWVKQELSRDLKRLKRELLRWLNPVGMPSG</sequence>
<dbReference type="RefSeq" id="WP_022609397.1">
    <property type="nucleotide sequence ID" value="NZ_ASSJ01000097.1"/>
</dbReference>
<accession>U5DER7</accession>
<organism evidence="1 2">
    <name type="scientific">Rubidibacter lacunae KORDI 51-2</name>
    <dbReference type="NCBI Taxonomy" id="582515"/>
    <lineage>
        <taxon>Bacteria</taxon>
        <taxon>Bacillati</taxon>
        <taxon>Cyanobacteriota</taxon>
        <taxon>Cyanophyceae</taxon>
        <taxon>Oscillatoriophycideae</taxon>
        <taxon>Chroococcales</taxon>
        <taxon>Aphanothecaceae</taxon>
        <taxon>Rubidibacter</taxon>
    </lineage>
</organism>
<dbReference type="EMBL" id="ASSJ01000097">
    <property type="protein sequence ID" value="ERN39787.1"/>
    <property type="molecule type" value="Genomic_DNA"/>
</dbReference>
<dbReference type="Gene3D" id="3.40.50.1820">
    <property type="entry name" value="alpha/beta hydrolase"/>
    <property type="match status" value="1"/>
</dbReference>
<dbReference type="InterPro" id="IPR010765">
    <property type="entry name" value="DUF1350"/>
</dbReference>
<dbReference type="SUPFAM" id="SSF53474">
    <property type="entry name" value="alpha/beta-Hydrolases"/>
    <property type="match status" value="1"/>
</dbReference>
<dbReference type="OrthoDB" id="516598at2"/>
<name>U5DER7_9CHRO</name>
<dbReference type="PANTHER" id="PTHR34127:SF1">
    <property type="entry name" value="OS04G0405600 PROTEIN"/>
    <property type="match status" value="1"/>
</dbReference>
<dbReference type="InterPro" id="IPR029058">
    <property type="entry name" value="AB_hydrolase_fold"/>
</dbReference>
<reference evidence="1 2" key="1">
    <citation type="submission" date="2013-05" db="EMBL/GenBank/DDBJ databases">
        <title>Draft genome sequence of Rubidibacter lacunae KORDI 51-2.</title>
        <authorList>
            <person name="Choi D.H."/>
            <person name="Noh J.H."/>
            <person name="Kwon K.-K."/>
            <person name="Lee J.-H."/>
            <person name="Ryu J.-Y."/>
        </authorList>
    </citation>
    <scope>NUCLEOTIDE SEQUENCE [LARGE SCALE GENOMIC DNA]</scope>
    <source>
        <strain evidence="1 2">KORDI 51-2</strain>
    </source>
</reference>
<dbReference type="PATRIC" id="fig|582515.4.peg.4231"/>
<proteinExistence type="predicted"/>
<dbReference type="AlphaFoldDB" id="U5DER7"/>
<evidence type="ECO:0008006" key="3">
    <source>
        <dbReference type="Google" id="ProtNLM"/>
    </source>
</evidence>